<dbReference type="Proteomes" id="UP000018467">
    <property type="component" value="Unassembled WGS sequence"/>
</dbReference>
<dbReference type="GeneTree" id="ENSGT00390000008714"/>
<dbReference type="AlphaFoldDB" id="A0A3B1KAY6"/>
<protein>
    <submittedName>
        <fullName evidence="4">Death effector domain-containing 1</fullName>
    </submittedName>
</protein>
<dbReference type="PANTHER" id="PTHR15205:SF1">
    <property type="entry name" value="DNA-BINDING DEATH EFFECTOR DOMAIN-CONTAINING PROTEIN 2"/>
    <property type="match status" value="1"/>
</dbReference>
<dbReference type="PANTHER" id="PTHR15205">
    <property type="entry name" value="DEATH EFFECTOR DOMAIN-CONTAINING PROTEIN"/>
    <property type="match status" value="1"/>
</dbReference>
<dbReference type="InterPro" id="IPR011029">
    <property type="entry name" value="DEATH-like_dom_sf"/>
</dbReference>
<evidence type="ECO:0000313" key="4">
    <source>
        <dbReference type="Ensembl" id="ENSAMXP00000051877.1"/>
    </source>
</evidence>
<dbReference type="GO" id="GO:0005730">
    <property type="term" value="C:nucleolus"/>
    <property type="evidence" value="ECO:0007669"/>
    <property type="project" value="UniProtKB-SubCell"/>
</dbReference>
<keyword evidence="5" id="KW-1185">Reference proteome</keyword>
<reference evidence="4" key="4">
    <citation type="submission" date="2025-09" db="UniProtKB">
        <authorList>
            <consortium name="Ensembl"/>
        </authorList>
    </citation>
    <scope>IDENTIFICATION</scope>
</reference>
<dbReference type="InterPro" id="IPR001875">
    <property type="entry name" value="DED_dom"/>
</dbReference>
<dbReference type="GO" id="GO:0042981">
    <property type="term" value="P:regulation of apoptotic process"/>
    <property type="evidence" value="ECO:0007669"/>
    <property type="project" value="InterPro"/>
</dbReference>
<feature type="region of interest" description="Disordered" evidence="2">
    <location>
        <begin position="149"/>
        <end position="261"/>
    </location>
</feature>
<feature type="domain" description="DED" evidence="3">
    <location>
        <begin position="26"/>
        <end position="148"/>
    </location>
</feature>
<feature type="compositionally biased region" description="Polar residues" evidence="2">
    <location>
        <begin position="242"/>
        <end position="254"/>
    </location>
</feature>
<dbReference type="GO" id="GO:0003677">
    <property type="term" value="F:DNA binding"/>
    <property type="evidence" value="ECO:0007669"/>
    <property type="project" value="TreeGrafter"/>
</dbReference>
<reference evidence="4" key="3">
    <citation type="submission" date="2025-08" db="UniProtKB">
        <authorList>
            <consortium name="Ensembl"/>
        </authorList>
    </citation>
    <scope>IDENTIFICATION</scope>
</reference>
<reference evidence="5" key="1">
    <citation type="submission" date="2013-03" db="EMBL/GenBank/DDBJ databases">
        <authorList>
            <person name="Jeffery W."/>
            <person name="Warren W."/>
            <person name="Wilson R.K."/>
        </authorList>
    </citation>
    <scope>NUCLEOTIDE SEQUENCE</scope>
    <source>
        <strain evidence="5">female</strain>
    </source>
</reference>
<dbReference type="Ensembl" id="ENSAMXT00000037315.1">
    <property type="protein sequence ID" value="ENSAMXP00000051877.1"/>
    <property type="gene ID" value="ENSAMXG00000039651.1"/>
</dbReference>
<proteinExistence type="predicted"/>
<dbReference type="Bgee" id="ENSAMXG00000039651">
    <property type="expression patterns" value="Expressed in zone of skin and 14 other cell types or tissues"/>
</dbReference>
<name>A0A3B1KAY6_ASTMX</name>
<accession>A0A3B1KAY6</accession>
<evidence type="ECO:0000256" key="2">
    <source>
        <dbReference type="SAM" id="MobiDB-lite"/>
    </source>
</evidence>
<dbReference type="InterPro" id="IPR038856">
    <property type="entry name" value="DEDD/DEDD2"/>
</dbReference>
<dbReference type="GO" id="GO:0008625">
    <property type="term" value="P:extrinsic apoptotic signaling pathway via death domain receptors"/>
    <property type="evidence" value="ECO:0007669"/>
    <property type="project" value="TreeGrafter"/>
</dbReference>
<dbReference type="PROSITE" id="PS50168">
    <property type="entry name" value="DED"/>
    <property type="match status" value="1"/>
</dbReference>
<feature type="compositionally biased region" description="Basic residues" evidence="2">
    <location>
        <begin position="205"/>
        <end position="221"/>
    </location>
</feature>
<feature type="compositionally biased region" description="Polar residues" evidence="2">
    <location>
        <begin position="163"/>
        <end position="188"/>
    </location>
</feature>
<dbReference type="SUPFAM" id="SSF47986">
    <property type="entry name" value="DEATH domain"/>
    <property type="match status" value="1"/>
</dbReference>
<sequence length="261" mass="29703">MATVRCPRYSLHWEETDCLSYYDMLSLHEVFEIVGSQLTESDVEVLSFLLDEAYPGRHPLDPEGWTEEVSPDSDVPSNSPCPRLLEAWRRICPRGDFCLAFGRHRPKSGTELLLEMERRGFLHEGNLEPLLQLLRILTRHDLLPFVSSKKRRTVSPEREPINYSDSNSEGFSNTSSHTEPDSPENTHASPWRTGVGSPVAANSSLRKKRGRGRGRARRTRSMPKINPQPIPNKVTCVEKQTDSSVRNKTSWPSSHTKRGRE</sequence>
<organism evidence="4 5">
    <name type="scientific">Astyanax mexicanus</name>
    <name type="common">Blind cave fish</name>
    <name type="synonym">Astyanax fasciatus mexicanus</name>
    <dbReference type="NCBI Taxonomy" id="7994"/>
    <lineage>
        <taxon>Eukaryota</taxon>
        <taxon>Metazoa</taxon>
        <taxon>Chordata</taxon>
        <taxon>Craniata</taxon>
        <taxon>Vertebrata</taxon>
        <taxon>Euteleostomi</taxon>
        <taxon>Actinopterygii</taxon>
        <taxon>Neopterygii</taxon>
        <taxon>Teleostei</taxon>
        <taxon>Ostariophysi</taxon>
        <taxon>Characiformes</taxon>
        <taxon>Characoidei</taxon>
        <taxon>Acestrorhamphidae</taxon>
        <taxon>Acestrorhamphinae</taxon>
        <taxon>Astyanax</taxon>
    </lineage>
</organism>
<comment type="subcellular location">
    <subcellularLocation>
        <location evidence="1">Nucleus</location>
        <location evidence="1">Nucleolus</location>
    </subcellularLocation>
</comment>
<dbReference type="Gene3D" id="1.10.533.10">
    <property type="entry name" value="Death Domain, Fas"/>
    <property type="match status" value="1"/>
</dbReference>
<reference evidence="5" key="2">
    <citation type="journal article" date="2014" name="Nat. Commun.">
        <title>The cavefish genome reveals candidate genes for eye loss.</title>
        <authorList>
            <person name="McGaugh S.E."/>
            <person name="Gross J.B."/>
            <person name="Aken B."/>
            <person name="Blin M."/>
            <person name="Borowsky R."/>
            <person name="Chalopin D."/>
            <person name="Hinaux H."/>
            <person name="Jeffery W.R."/>
            <person name="Keene A."/>
            <person name="Ma L."/>
            <person name="Minx P."/>
            <person name="Murphy D."/>
            <person name="O'Quin K.E."/>
            <person name="Retaux S."/>
            <person name="Rohner N."/>
            <person name="Searle S.M."/>
            <person name="Stahl B.A."/>
            <person name="Tabin C."/>
            <person name="Volff J.N."/>
            <person name="Yoshizawa M."/>
            <person name="Warren W.C."/>
        </authorList>
    </citation>
    <scope>NUCLEOTIDE SEQUENCE [LARGE SCALE GENOMIC DNA]</scope>
    <source>
        <strain evidence="5">female</strain>
    </source>
</reference>
<evidence type="ECO:0000259" key="3">
    <source>
        <dbReference type="PROSITE" id="PS50168"/>
    </source>
</evidence>
<evidence type="ECO:0000313" key="5">
    <source>
        <dbReference type="Proteomes" id="UP000018467"/>
    </source>
</evidence>
<evidence type="ECO:0000256" key="1">
    <source>
        <dbReference type="ARBA" id="ARBA00004604"/>
    </source>
</evidence>